<comment type="caution">
    <text evidence="3">The sequence shown here is derived from an EMBL/GenBank/DDBJ whole genome shotgun (WGS) entry which is preliminary data.</text>
</comment>
<sequence length="137" mass="14986">MNRKNYFFGVGIFLLFLAAQAAQVLTQHAGYSDSLNPIRFLPSALYILTALAIGAFARNQGATTESKLPRNDLTLMWTTVILWVALSLFADYSPSITLEFSTLAAELVARLLYAAIPAIVCMYVAGKRRAVETALHA</sequence>
<dbReference type="EMBL" id="QETB01000001">
    <property type="protein sequence ID" value="PWF27524.1"/>
    <property type="molecule type" value="Genomic_DNA"/>
</dbReference>
<keyword evidence="1" id="KW-0472">Membrane</keyword>
<feature type="signal peptide" evidence="2">
    <location>
        <begin position="1"/>
        <end position="21"/>
    </location>
</feature>
<keyword evidence="4" id="KW-1185">Reference proteome</keyword>
<proteinExistence type="predicted"/>
<dbReference type="Proteomes" id="UP000245283">
    <property type="component" value="Unassembled WGS sequence"/>
</dbReference>
<gene>
    <name evidence="3" type="ORF">DD236_03865</name>
</gene>
<feature type="chain" id="PRO_5038916644" evidence="2">
    <location>
        <begin position="22"/>
        <end position="137"/>
    </location>
</feature>
<keyword evidence="2" id="KW-0732">Signal</keyword>
<protein>
    <submittedName>
        <fullName evidence="3">Uncharacterized protein</fullName>
    </submittedName>
</protein>
<accession>A0A2V1KFB3</accession>
<feature type="transmembrane region" description="Helical" evidence="1">
    <location>
        <begin position="73"/>
        <end position="90"/>
    </location>
</feature>
<evidence type="ECO:0000313" key="4">
    <source>
        <dbReference type="Proteomes" id="UP000245283"/>
    </source>
</evidence>
<reference evidence="4" key="1">
    <citation type="submission" date="2018-05" db="EMBL/GenBank/DDBJ databases">
        <authorList>
            <person name="Li Y."/>
        </authorList>
    </citation>
    <scope>NUCLEOTIDE SEQUENCE [LARGE SCALE GENOMIC DNA]</scope>
    <source>
        <strain evidence="4">sk1b4</strain>
    </source>
</reference>
<dbReference type="AlphaFoldDB" id="A0A2V1KFB3"/>
<feature type="transmembrane region" description="Helical" evidence="1">
    <location>
        <begin position="37"/>
        <end position="57"/>
    </location>
</feature>
<organism evidence="3 4">
    <name type="scientific">Ancrocorticia populi</name>
    <dbReference type="NCBI Taxonomy" id="2175228"/>
    <lineage>
        <taxon>Bacteria</taxon>
        <taxon>Bacillati</taxon>
        <taxon>Actinomycetota</taxon>
        <taxon>Actinomycetes</taxon>
        <taxon>Actinomycetales</taxon>
        <taxon>Actinomycetaceae</taxon>
        <taxon>Ancrocorticia</taxon>
    </lineage>
</organism>
<keyword evidence="1" id="KW-0812">Transmembrane</keyword>
<evidence type="ECO:0000313" key="3">
    <source>
        <dbReference type="EMBL" id="PWF27524.1"/>
    </source>
</evidence>
<dbReference type="RefSeq" id="WP_109093024.1">
    <property type="nucleotide sequence ID" value="NZ_CAMELQ010000081.1"/>
</dbReference>
<feature type="transmembrane region" description="Helical" evidence="1">
    <location>
        <begin position="102"/>
        <end position="125"/>
    </location>
</feature>
<evidence type="ECO:0000256" key="1">
    <source>
        <dbReference type="SAM" id="Phobius"/>
    </source>
</evidence>
<keyword evidence="1" id="KW-1133">Transmembrane helix</keyword>
<evidence type="ECO:0000256" key="2">
    <source>
        <dbReference type="SAM" id="SignalP"/>
    </source>
</evidence>
<name>A0A2V1KFB3_9ACTO</name>